<feature type="region of interest" description="Disordered" evidence="1">
    <location>
        <begin position="1"/>
        <end position="92"/>
    </location>
</feature>
<dbReference type="Proteomes" id="UP000712281">
    <property type="component" value="Unassembled WGS sequence"/>
</dbReference>
<sequence>MTEEEEIFYWNEQEELAEKQTELTRSKRRQAQKSTDETAEPQVIRGPAIKDMTKTPSASSTSSEDTPRLTANLGSKAGREATRWRALRSNQR</sequence>
<proteinExistence type="predicted"/>
<name>A0A8S9H3N1_BRACR</name>
<organism evidence="2 3">
    <name type="scientific">Brassica cretica</name>
    <name type="common">Mustard</name>
    <dbReference type="NCBI Taxonomy" id="69181"/>
    <lineage>
        <taxon>Eukaryota</taxon>
        <taxon>Viridiplantae</taxon>
        <taxon>Streptophyta</taxon>
        <taxon>Embryophyta</taxon>
        <taxon>Tracheophyta</taxon>
        <taxon>Spermatophyta</taxon>
        <taxon>Magnoliopsida</taxon>
        <taxon>eudicotyledons</taxon>
        <taxon>Gunneridae</taxon>
        <taxon>Pentapetalae</taxon>
        <taxon>rosids</taxon>
        <taxon>malvids</taxon>
        <taxon>Brassicales</taxon>
        <taxon>Brassicaceae</taxon>
        <taxon>Brassiceae</taxon>
        <taxon>Brassica</taxon>
    </lineage>
</organism>
<evidence type="ECO:0000313" key="2">
    <source>
        <dbReference type="EMBL" id="KAF2550897.1"/>
    </source>
</evidence>
<feature type="compositionally biased region" description="Basic and acidic residues" evidence="1">
    <location>
        <begin position="16"/>
        <end position="25"/>
    </location>
</feature>
<evidence type="ECO:0000256" key="1">
    <source>
        <dbReference type="SAM" id="MobiDB-lite"/>
    </source>
</evidence>
<gene>
    <name evidence="2" type="ORF">F2Q68_00033480</name>
</gene>
<accession>A0A8S9H3N1</accession>
<dbReference type="EMBL" id="QGKW02001988">
    <property type="protein sequence ID" value="KAF2550897.1"/>
    <property type="molecule type" value="Genomic_DNA"/>
</dbReference>
<feature type="compositionally biased region" description="Polar residues" evidence="1">
    <location>
        <begin position="54"/>
        <end position="64"/>
    </location>
</feature>
<dbReference type="AlphaFoldDB" id="A0A8S9H3N1"/>
<comment type="caution">
    <text evidence="2">The sequence shown here is derived from an EMBL/GenBank/DDBJ whole genome shotgun (WGS) entry which is preliminary data.</text>
</comment>
<feature type="compositionally biased region" description="Acidic residues" evidence="1">
    <location>
        <begin position="1"/>
        <end position="15"/>
    </location>
</feature>
<reference evidence="2" key="1">
    <citation type="submission" date="2019-12" db="EMBL/GenBank/DDBJ databases">
        <title>Genome sequencing and annotation of Brassica cretica.</title>
        <authorList>
            <person name="Studholme D.J."/>
            <person name="Sarris P.F."/>
        </authorList>
    </citation>
    <scope>NUCLEOTIDE SEQUENCE</scope>
    <source>
        <strain evidence="2">PFS-001/15</strain>
        <tissue evidence="2">Leaf</tissue>
    </source>
</reference>
<protein>
    <submittedName>
        <fullName evidence="2">Uncharacterized protein</fullName>
    </submittedName>
</protein>
<evidence type="ECO:0000313" key="3">
    <source>
        <dbReference type="Proteomes" id="UP000712281"/>
    </source>
</evidence>